<name>A0A413RAM2_9FIRM</name>
<protein>
    <submittedName>
        <fullName evidence="2">DUF4007 family protein</fullName>
    </submittedName>
</protein>
<dbReference type="AlphaFoldDB" id="A0A413RAM2"/>
<evidence type="ECO:0000313" key="3">
    <source>
        <dbReference type="Proteomes" id="UP000284779"/>
    </source>
</evidence>
<comment type="caution">
    <text evidence="2">The sequence shown here is derived from an EMBL/GenBank/DDBJ whole genome shotgun (WGS) entry which is preliminary data.</text>
</comment>
<keyword evidence="3" id="KW-1185">Reference proteome</keyword>
<organism evidence="2 3">
    <name type="scientific">Eubacterium ventriosum</name>
    <dbReference type="NCBI Taxonomy" id="39496"/>
    <lineage>
        <taxon>Bacteria</taxon>
        <taxon>Bacillati</taxon>
        <taxon>Bacillota</taxon>
        <taxon>Clostridia</taxon>
        <taxon>Eubacteriales</taxon>
        <taxon>Eubacteriaceae</taxon>
        <taxon>Eubacterium</taxon>
    </lineage>
</organism>
<accession>A0A413RAM2</accession>
<dbReference type="Proteomes" id="UP000284779">
    <property type="component" value="Unassembled WGS sequence"/>
</dbReference>
<feature type="domain" description="DUF4007" evidence="1">
    <location>
        <begin position="7"/>
        <end position="283"/>
    </location>
</feature>
<evidence type="ECO:0000259" key="1">
    <source>
        <dbReference type="Pfam" id="PF13182"/>
    </source>
</evidence>
<dbReference type="InterPro" id="IPR025248">
    <property type="entry name" value="DUF4007"/>
</dbReference>
<gene>
    <name evidence="2" type="ORF">DW944_04005</name>
</gene>
<dbReference type="RefSeq" id="WP_117969884.1">
    <property type="nucleotide sequence ID" value="NZ_JAFILN010000016.1"/>
</dbReference>
<dbReference type="Pfam" id="PF13182">
    <property type="entry name" value="DUF4007"/>
    <property type="match status" value="1"/>
</dbReference>
<sequence length="286" mass="32882">MAIKLKGHETFALREGWLNKGLAKVDANPKVFSENYGADALGVGSNMAKAIRYWLKAGKFMEEPPKEGAKLTDIGQIIFKEDKYLEDIFSLWIFHINLAGNEKLATSWYAFFNLINIDEFSKEDLMNILLEKLTPLAEKKTIPERSLRDDISVLLNMYVKEKQQNYDPEENKISPFAQLGLLKKDRNNYIKTQPDKDKLCDDAVLYSLIKFFEKKEVDSIGIDELLNSPMSPGRILNLKRMALNEYLDHLEGQGYLTVNRTAGLDMVYLKKKIGLKEVVSNYYKKH</sequence>
<proteinExistence type="predicted"/>
<evidence type="ECO:0000313" key="2">
    <source>
        <dbReference type="EMBL" id="RHA19513.1"/>
    </source>
</evidence>
<reference evidence="2 3" key="1">
    <citation type="submission" date="2018-08" db="EMBL/GenBank/DDBJ databases">
        <title>A genome reference for cultivated species of the human gut microbiota.</title>
        <authorList>
            <person name="Zou Y."/>
            <person name="Xue W."/>
            <person name="Luo G."/>
        </authorList>
    </citation>
    <scope>NUCLEOTIDE SEQUENCE [LARGE SCALE GENOMIC DNA]</scope>
    <source>
        <strain evidence="2 3">AM44-11BH</strain>
    </source>
</reference>
<dbReference type="EMBL" id="QSFD01000003">
    <property type="protein sequence ID" value="RHA19513.1"/>
    <property type="molecule type" value="Genomic_DNA"/>
</dbReference>